<dbReference type="PANTHER" id="PTHR35104:SF6">
    <property type="entry name" value="PROTEIN, PUTATIVE-RELATED"/>
    <property type="match status" value="1"/>
</dbReference>
<name>A0AAQ3NK28_VIGMU</name>
<dbReference type="AlphaFoldDB" id="A0AAQ3NK28"/>
<proteinExistence type="predicted"/>
<keyword evidence="2" id="KW-1185">Reference proteome</keyword>
<reference evidence="1 2" key="1">
    <citation type="journal article" date="2023" name="Life. Sci Alliance">
        <title>Evolutionary insights into 3D genome organization and epigenetic landscape of Vigna mungo.</title>
        <authorList>
            <person name="Junaid A."/>
            <person name="Singh B."/>
            <person name="Bhatia S."/>
        </authorList>
    </citation>
    <scope>NUCLEOTIDE SEQUENCE [LARGE SCALE GENOMIC DNA]</scope>
    <source>
        <strain evidence="1">Urdbean</strain>
    </source>
</reference>
<dbReference type="EMBL" id="CP144696">
    <property type="protein sequence ID" value="WVZ10446.1"/>
    <property type="molecule type" value="Genomic_DNA"/>
</dbReference>
<sequence length="133" mass="15047">MWHADTSRWDNFKCIGDAANRGEICKIRVLGWVRGACSCGCSSTMSKEHYLMMVLAVARASAEVWECIAEPPSSDQILDLVCCFPLHQLTLCLHSLFCAPHFNYSYLTSDSDEDDDGSSRFDYYYQSYSNSTQ</sequence>
<evidence type="ECO:0000313" key="1">
    <source>
        <dbReference type="EMBL" id="WVZ10446.1"/>
    </source>
</evidence>
<accession>A0AAQ3NK28</accession>
<evidence type="ECO:0000313" key="2">
    <source>
        <dbReference type="Proteomes" id="UP001374535"/>
    </source>
</evidence>
<dbReference type="PANTHER" id="PTHR35104">
    <property type="entry name" value="OS03G0807000 PROTEIN"/>
    <property type="match status" value="1"/>
</dbReference>
<organism evidence="1 2">
    <name type="scientific">Vigna mungo</name>
    <name type="common">Black gram</name>
    <name type="synonym">Phaseolus mungo</name>
    <dbReference type="NCBI Taxonomy" id="3915"/>
    <lineage>
        <taxon>Eukaryota</taxon>
        <taxon>Viridiplantae</taxon>
        <taxon>Streptophyta</taxon>
        <taxon>Embryophyta</taxon>
        <taxon>Tracheophyta</taxon>
        <taxon>Spermatophyta</taxon>
        <taxon>Magnoliopsida</taxon>
        <taxon>eudicotyledons</taxon>
        <taxon>Gunneridae</taxon>
        <taxon>Pentapetalae</taxon>
        <taxon>rosids</taxon>
        <taxon>fabids</taxon>
        <taxon>Fabales</taxon>
        <taxon>Fabaceae</taxon>
        <taxon>Papilionoideae</taxon>
        <taxon>50 kb inversion clade</taxon>
        <taxon>NPAAA clade</taxon>
        <taxon>indigoferoid/millettioid clade</taxon>
        <taxon>Phaseoleae</taxon>
        <taxon>Vigna</taxon>
    </lineage>
</organism>
<gene>
    <name evidence="1" type="ORF">V8G54_014976</name>
</gene>
<protein>
    <submittedName>
        <fullName evidence="1">Uncharacterized protein</fullName>
    </submittedName>
</protein>
<dbReference type="Proteomes" id="UP001374535">
    <property type="component" value="Chromosome 5"/>
</dbReference>